<evidence type="ECO:0000313" key="2">
    <source>
        <dbReference type="EMBL" id="KAF8412150.1"/>
    </source>
</evidence>
<keyword evidence="3" id="KW-1185">Reference proteome</keyword>
<name>A0A834ZVC1_TETSI</name>
<accession>A0A834ZVC1</accession>
<dbReference type="AlphaFoldDB" id="A0A834ZVC1"/>
<evidence type="ECO:0000313" key="3">
    <source>
        <dbReference type="Proteomes" id="UP000655225"/>
    </source>
</evidence>
<dbReference type="EMBL" id="JABCRI010000001">
    <property type="protein sequence ID" value="KAF8412150.1"/>
    <property type="molecule type" value="Genomic_DNA"/>
</dbReference>
<feature type="region of interest" description="Disordered" evidence="1">
    <location>
        <begin position="173"/>
        <end position="199"/>
    </location>
</feature>
<dbReference type="OMA" id="IAKPENM"/>
<feature type="compositionally biased region" description="Polar residues" evidence="1">
    <location>
        <begin position="173"/>
        <end position="184"/>
    </location>
</feature>
<protein>
    <submittedName>
        <fullName evidence="2">Uncharacterized protein</fullName>
    </submittedName>
</protein>
<evidence type="ECO:0000256" key="1">
    <source>
        <dbReference type="SAM" id="MobiDB-lite"/>
    </source>
</evidence>
<proteinExistence type="predicted"/>
<sequence>MFPNSGFSDFGCLDPIKQRFECSVLRRILVGVAGKLVDEFPTSNILGSSFLIIRNSHSLSLFCKDVVTVPFRSFITRGESDKQIDMDQSIFCPVKFTEHRKVTKKLARPLVRPKRVTRGGSSSEINDRGPRVVRISVTDADATDSSGDEEGHLFHQRVKKYVNEICIESCSRTSGSSNGGWTNRSVRKDRQNSAGVSDTQVRPDALTNFATPPPAIAKPENMPTIHSGHESGEESHIVSSPTSVLQFSYTPNEEAEKLNRLQSTLNEEVEKPNRLQPVKEEVKQVQEMGPLLDAMCDLLPLDTPFLNDFFNFQTPAPELFDDISFPEFREDFGDIFFGSTEEDLGSSMWQIDDYFQEIGDLFVPDTIVGL</sequence>
<organism evidence="2 3">
    <name type="scientific">Tetracentron sinense</name>
    <name type="common">Spur-leaf</name>
    <dbReference type="NCBI Taxonomy" id="13715"/>
    <lineage>
        <taxon>Eukaryota</taxon>
        <taxon>Viridiplantae</taxon>
        <taxon>Streptophyta</taxon>
        <taxon>Embryophyta</taxon>
        <taxon>Tracheophyta</taxon>
        <taxon>Spermatophyta</taxon>
        <taxon>Magnoliopsida</taxon>
        <taxon>Trochodendrales</taxon>
        <taxon>Trochodendraceae</taxon>
        <taxon>Tetracentron</taxon>
    </lineage>
</organism>
<dbReference type="OrthoDB" id="777519at2759"/>
<gene>
    <name evidence="2" type="ORF">HHK36_000106</name>
</gene>
<comment type="caution">
    <text evidence="2">The sequence shown here is derived from an EMBL/GenBank/DDBJ whole genome shotgun (WGS) entry which is preliminary data.</text>
</comment>
<dbReference type="Proteomes" id="UP000655225">
    <property type="component" value="Unassembled WGS sequence"/>
</dbReference>
<reference evidence="2 3" key="1">
    <citation type="submission" date="2020-04" db="EMBL/GenBank/DDBJ databases">
        <title>Plant Genome Project.</title>
        <authorList>
            <person name="Zhang R.-G."/>
        </authorList>
    </citation>
    <scope>NUCLEOTIDE SEQUENCE [LARGE SCALE GENOMIC DNA]</scope>
    <source>
        <strain evidence="2">YNK0</strain>
        <tissue evidence="2">Leaf</tissue>
    </source>
</reference>